<dbReference type="EMBL" id="JACACB010000002">
    <property type="protein sequence ID" value="MCO8297135.1"/>
    <property type="molecule type" value="Genomic_DNA"/>
</dbReference>
<organism evidence="1 4">
    <name type="scientific">Tetragenococcus halophilus</name>
    <name type="common">Pediococcus halophilus</name>
    <dbReference type="NCBI Taxonomy" id="51669"/>
    <lineage>
        <taxon>Bacteria</taxon>
        <taxon>Bacillati</taxon>
        <taxon>Bacillota</taxon>
        <taxon>Bacilli</taxon>
        <taxon>Lactobacillales</taxon>
        <taxon>Enterococcaceae</taxon>
        <taxon>Tetragenococcus</taxon>
    </lineage>
</organism>
<dbReference type="KEGG" id="tey:GLW17_04590"/>
<name>A0A3G5FHJ2_TETHA</name>
<evidence type="ECO:0000313" key="2">
    <source>
        <dbReference type="EMBL" id="MCO8297135.1"/>
    </source>
</evidence>
<reference evidence="2" key="4">
    <citation type="submission" date="2020-06" db="EMBL/GenBank/DDBJ databases">
        <authorList>
            <person name="Link T."/>
            <person name="Ehrmann M."/>
        </authorList>
    </citation>
    <scope>NUCLEOTIDE SEQUENCE</scope>
    <source>
        <strain evidence="2">TMW 2.2257</strain>
    </source>
</reference>
<dbReference type="NCBIfam" id="NF047400">
    <property type="entry name" value="MazE_PemI_antitoxin"/>
    <property type="match status" value="1"/>
</dbReference>
<dbReference type="GeneID" id="64053419"/>
<evidence type="ECO:0000313" key="3">
    <source>
        <dbReference type="EMBL" id="QGP77489.1"/>
    </source>
</evidence>
<dbReference type="Proteomes" id="UP001057280">
    <property type="component" value="Unassembled WGS sequence"/>
</dbReference>
<reference evidence="1 4" key="1">
    <citation type="journal article" date="2012" name="Int. J. Syst. Evol. Microbiol.">
        <title>Characterization of Tetragenococcus strains from sugar thick juice reveals a novel species, Tetragenococcus osmophilus sp. nov., and divides Tetragenococcus halophilus into two subspecies, T. halophilus subsp. halophilus subsp. nov. and T. halophilus subsp. flandriensis subsp. nov.</title>
        <authorList>
            <person name="Juste A."/>
            <person name="Van Trappen S."/>
            <person name="Verreth C."/>
            <person name="Cleenwerck I."/>
            <person name="De Vos P."/>
            <person name="Lievens B."/>
            <person name="Willems K.A."/>
        </authorList>
    </citation>
    <scope>NUCLEOTIDE SEQUENCE [LARGE SCALE GENOMIC DNA]</scope>
    <source>
        <strain evidence="1 4">LMG 26042</strain>
    </source>
</reference>
<proteinExistence type="predicted"/>
<reference evidence="1" key="2">
    <citation type="submission" date="2018-03" db="EMBL/GenBank/DDBJ databases">
        <authorList>
            <person name="Jeon C.O."/>
        </authorList>
    </citation>
    <scope>NUCLEOTIDE SEQUENCE</scope>
    <source>
        <strain evidence="1">LMG 26042</strain>
    </source>
</reference>
<dbReference type="EMBL" id="CP046246">
    <property type="protein sequence ID" value="QGP77489.1"/>
    <property type="molecule type" value="Genomic_DNA"/>
</dbReference>
<evidence type="ECO:0000313" key="4">
    <source>
        <dbReference type="Proteomes" id="UP000280475"/>
    </source>
</evidence>
<dbReference type="Proteomes" id="UP000280475">
    <property type="component" value="Chromosome"/>
</dbReference>
<evidence type="ECO:0000313" key="5">
    <source>
        <dbReference type="Proteomes" id="UP000427886"/>
    </source>
</evidence>
<reference evidence="2" key="5">
    <citation type="journal article" date="2021" name="BMC Microbiol.">
        <title>The diversity among the species Tetragenococcus halophilus including new isolates from a lupine seed fermentation.</title>
        <authorList>
            <person name="Link T."/>
            <person name="Vogel R.F."/>
            <person name="Ehrmann M.A."/>
        </authorList>
    </citation>
    <scope>NUCLEOTIDE SEQUENCE</scope>
    <source>
        <strain evidence="2">TMW 2.2257</strain>
    </source>
</reference>
<dbReference type="Proteomes" id="UP000427886">
    <property type="component" value="Chromosome"/>
</dbReference>
<gene>
    <name evidence="1" type="ORF">C7H83_04260</name>
    <name evidence="3" type="ORF">GLW17_04590</name>
    <name evidence="2" type="ORF">HXW75_01430</name>
</gene>
<dbReference type="AlphaFoldDB" id="A0A3G5FHJ2"/>
<dbReference type="RefSeq" id="WP_041591760.1">
    <property type="nucleotide sequence ID" value="NZ_BKBJ01000045.1"/>
</dbReference>
<evidence type="ECO:0000313" key="1">
    <source>
        <dbReference type="EMBL" id="AYW49751.1"/>
    </source>
</evidence>
<protein>
    <submittedName>
        <fullName evidence="1">AbrB family transcriptional regulator</fullName>
    </submittedName>
</protein>
<sequence>MLKTKTRAQGRSIVVTLPAEDGATVFPGKEYLVSYGNDGTIVLIPKIEDPFANVTEGAFYESDVWEDMPAVGKEVLDD</sequence>
<dbReference type="EMBL" id="CP027768">
    <property type="protein sequence ID" value="AYW49751.1"/>
    <property type="molecule type" value="Genomic_DNA"/>
</dbReference>
<accession>A0A3G5FHJ2</accession>
<reference evidence="3 5" key="3">
    <citation type="submission" date="2019-11" db="EMBL/GenBank/DDBJ databases">
        <authorList>
            <person name="Kim E."/>
            <person name="Lee J."/>
            <person name="Jeon K."/>
            <person name="Lee Y."/>
        </authorList>
    </citation>
    <scope>NUCLEOTIDE SEQUENCE [LARGE SCALE GENOMIC DNA]</scope>
    <source>
        <strain evidence="3 5">YJ1</strain>
    </source>
</reference>